<dbReference type="EnsemblPlants" id="Ma02_t01640.1">
    <property type="protein sequence ID" value="Ma02_p01640.1"/>
    <property type="gene ID" value="Ma02_g01640"/>
</dbReference>
<name>A0A804HY77_MUSAM</name>
<evidence type="ECO:0000313" key="11">
    <source>
        <dbReference type="EnsemblPlants" id="Ma02_p01640.1"/>
    </source>
</evidence>
<dbReference type="GO" id="GO:0005634">
    <property type="term" value="C:nucleus"/>
    <property type="evidence" value="ECO:0000318"/>
    <property type="project" value="GO_Central"/>
</dbReference>
<dbReference type="GO" id="GO:0071164">
    <property type="term" value="F:RNA cap trimethylguanosine synthase activity"/>
    <property type="evidence" value="ECO:0000318"/>
    <property type="project" value="GO_Central"/>
</dbReference>
<protein>
    <recommendedName>
        <fullName evidence="1">Trimethylguanosine synthase</fullName>
    </recommendedName>
    <alternativeName>
        <fullName evidence="7">Cap-specific guanine-N(2) methyltransferase</fullName>
    </alternativeName>
</protein>
<dbReference type="PANTHER" id="PTHR14741:SF32">
    <property type="entry name" value="TRIMETHYLGUANOSINE SYNTHASE"/>
    <property type="match status" value="1"/>
</dbReference>
<evidence type="ECO:0000256" key="4">
    <source>
        <dbReference type="ARBA" id="ARBA00048740"/>
    </source>
</evidence>
<evidence type="ECO:0000256" key="1">
    <source>
        <dbReference type="ARBA" id="ARBA00018517"/>
    </source>
</evidence>
<dbReference type="CDD" id="cd00201">
    <property type="entry name" value="WW"/>
    <property type="match status" value="1"/>
</dbReference>
<dbReference type="GO" id="GO:0036261">
    <property type="term" value="P:7-methylguanosine cap hypermethylation"/>
    <property type="evidence" value="ECO:0000318"/>
    <property type="project" value="GO_Central"/>
</dbReference>
<feature type="region of interest" description="Disordered" evidence="8">
    <location>
        <begin position="42"/>
        <end position="62"/>
    </location>
</feature>
<dbReference type="EMBL" id="HG996467">
    <property type="protein sequence ID" value="CAG1860788.1"/>
    <property type="molecule type" value="Genomic_DNA"/>
</dbReference>
<dbReference type="Gramene" id="Ma02_t01640.1">
    <property type="protein sequence ID" value="Ma02_p01640.1"/>
    <property type="gene ID" value="Ma02_g01640"/>
</dbReference>
<reference evidence="10" key="1">
    <citation type="submission" date="2021-03" db="EMBL/GenBank/DDBJ databases">
        <authorList>
            <consortium name="Genoscope - CEA"/>
            <person name="William W."/>
        </authorList>
    </citation>
    <scope>NUCLEOTIDE SEQUENCE</scope>
    <source>
        <strain evidence="10">Doubled-haploid Pahang</strain>
    </source>
</reference>
<dbReference type="OMA" id="IVKYWCQ"/>
<feature type="domain" description="WW" evidence="9">
    <location>
        <begin position="264"/>
        <end position="292"/>
    </location>
</feature>
<dbReference type="GO" id="GO:0009409">
    <property type="term" value="P:response to cold"/>
    <property type="evidence" value="ECO:0007669"/>
    <property type="project" value="EnsemblPlants"/>
</dbReference>
<comment type="similarity">
    <text evidence="2">Belongs to the methyltransferase superfamily. Trimethylguanosine synthase family.</text>
</comment>
<dbReference type="PROSITE" id="PS50020">
    <property type="entry name" value="WW_DOMAIN_2"/>
    <property type="match status" value="1"/>
</dbReference>
<evidence type="ECO:0000256" key="3">
    <source>
        <dbReference type="ARBA" id="ARBA00047418"/>
    </source>
</evidence>
<dbReference type="InterPro" id="IPR019012">
    <property type="entry name" value="RNA_cap_Gua-N2-MeTrfase"/>
</dbReference>
<keyword evidence="12" id="KW-1185">Reference proteome</keyword>
<dbReference type="Pfam" id="PF09445">
    <property type="entry name" value="Methyltransf_15"/>
    <property type="match status" value="1"/>
</dbReference>
<comment type="catalytic activity">
    <reaction evidence="5">
        <text>a 5'-end (N(2),N(7)-dimethyl 5'-triphosphoguanosine)-ribonucleoside in snRNA + S-adenosyl-L-methionine = a 5'-end (N(2),N(2),N(7)-trimethyl 5'-triphosphoguanosine)-ribonucleoside in snRNA + S-adenosyl-L-homocysteine + H(+)</text>
        <dbReference type="Rhea" id="RHEA:78479"/>
        <dbReference type="Rhea" id="RHEA-COMP:19087"/>
        <dbReference type="Rhea" id="RHEA-COMP:19089"/>
        <dbReference type="ChEBI" id="CHEBI:15378"/>
        <dbReference type="ChEBI" id="CHEBI:57856"/>
        <dbReference type="ChEBI" id="CHEBI:59789"/>
        <dbReference type="ChEBI" id="CHEBI:167623"/>
        <dbReference type="ChEBI" id="CHEBI:172880"/>
    </reaction>
    <physiologicalReaction direction="left-to-right" evidence="5">
        <dbReference type="Rhea" id="RHEA:78480"/>
    </physiologicalReaction>
</comment>
<evidence type="ECO:0000313" key="10">
    <source>
        <dbReference type="EMBL" id="CAG1860788.1"/>
    </source>
</evidence>
<dbReference type="SUPFAM" id="SSF51045">
    <property type="entry name" value="WW domain"/>
    <property type="match status" value="1"/>
</dbReference>
<evidence type="ECO:0000256" key="7">
    <source>
        <dbReference type="ARBA" id="ARBA00049790"/>
    </source>
</evidence>
<evidence type="ECO:0000256" key="2">
    <source>
        <dbReference type="ARBA" id="ARBA00025783"/>
    </source>
</evidence>
<dbReference type="FunCoup" id="A0A804HY77">
    <property type="interactions" value="2134"/>
</dbReference>
<evidence type="ECO:0000256" key="6">
    <source>
        <dbReference type="ARBA" id="ARBA00049075"/>
    </source>
</evidence>
<proteinExistence type="inferred from homology"/>
<dbReference type="InterPro" id="IPR001202">
    <property type="entry name" value="WW_dom"/>
</dbReference>
<sequence>MAAAETEVDGPAIRTLGALFSVSTVYLSDDVRVSNLEVSDRIGSLEEEEEEGEESESRRSTITCDASISGKQETDYCYLMEDTELAQSMAALGLPVSFKTNKQRKVSTSAKRKGMLVKSKYAHNDVEEQDPGISKVEKVLRDGTILPVSINSTEWVASNLDDLEESPSSSVHFDEQFVCETAVTTSEVGESQDCDEIITLEHVVDEFQTSGGNVDVKILDHNKNLDTGSFTQDVSEELSSGHYLELPNKQESDNTSVCLEVGDWRVLWDDYYRRNYFYDSITQETTWYAPPGFAYLASNQSTSNGLSADAAEQHSGFEIDCDTDRHQDANVIQAESDPLLENEIVIDQMLSDSSDKSNYVNCLGINRGSESFNTITNAKEVSEYLFSDHPTCINDNTRDELETLDKQAEKVTHDEASLEIPIQNCLITSSDEIGYDGEGNEGSMTDELGNNYVSLNGKKKRRARRQKSEPKSPGVYEGVSASTFKYWCQRYSLFTRYDSGIKLDEEGWFSVTPEPIARHHANRCGGGVVIDCFAGVGGNSIQFAIKSNYVIAIDIDPQKVEFAYHNSTIYGVRDKIDFVQGDFFKMAAYMKGDSVFLSPPWGGPDYAKVQTYDIRSMLKPHDGYHLFKIASRIASKVVIYLPRNVDFNQLAELSLSVDPPWTLEVEKNILNGRLKAVTAYFTSTS</sequence>
<organism evidence="11 12">
    <name type="scientific">Musa acuminata subsp. malaccensis</name>
    <name type="common">Wild banana</name>
    <name type="synonym">Musa malaccensis</name>
    <dbReference type="NCBI Taxonomy" id="214687"/>
    <lineage>
        <taxon>Eukaryota</taxon>
        <taxon>Viridiplantae</taxon>
        <taxon>Streptophyta</taxon>
        <taxon>Embryophyta</taxon>
        <taxon>Tracheophyta</taxon>
        <taxon>Spermatophyta</taxon>
        <taxon>Magnoliopsida</taxon>
        <taxon>Liliopsida</taxon>
        <taxon>Zingiberales</taxon>
        <taxon>Musaceae</taxon>
        <taxon>Musa</taxon>
    </lineage>
</organism>
<dbReference type="InterPro" id="IPR036020">
    <property type="entry name" value="WW_dom_sf"/>
</dbReference>
<dbReference type="Gene3D" id="3.40.50.150">
    <property type="entry name" value="Vaccinia Virus protein VP39"/>
    <property type="match status" value="1"/>
</dbReference>
<dbReference type="Proteomes" id="UP000012960">
    <property type="component" value="Unplaced"/>
</dbReference>
<evidence type="ECO:0000259" key="9">
    <source>
        <dbReference type="PROSITE" id="PS50020"/>
    </source>
</evidence>
<comment type="catalytic activity">
    <reaction evidence="3">
        <text>a 5'-end (N(2),N(7)-dimethyl 5'-triphosphoguanosine)-ribonucleoside in snoRNA + S-adenosyl-L-methionine = a 5'-end (N(2),N(2),N(7)-trimethyl 5'-triphosphoguanosine)-ribonucleoside in snoRNA + S-adenosyl-L-homocysteine + H(+)</text>
        <dbReference type="Rhea" id="RHEA:78507"/>
        <dbReference type="Rhea" id="RHEA-COMP:19088"/>
        <dbReference type="Rhea" id="RHEA-COMP:19090"/>
        <dbReference type="ChEBI" id="CHEBI:15378"/>
        <dbReference type="ChEBI" id="CHEBI:57856"/>
        <dbReference type="ChEBI" id="CHEBI:59789"/>
        <dbReference type="ChEBI" id="CHEBI:167623"/>
        <dbReference type="ChEBI" id="CHEBI:172880"/>
    </reaction>
    <physiologicalReaction direction="left-to-right" evidence="3">
        <dbReference type="Rhea" id="RHEA:78508"/>
    </physiologicalReaction>
</comment>
<comment type="catalytic activity">
    <reaction evidence="4">
        <text>a 5'-end (N(7)-methyl 5'-triphosphoguanosine)-ribonucleoside in snoRNA + S-adenosyl-L-methionine = a 5'-end (N(2),N(7)-dimethyl 5'-triphosphoguanosine)-ribonucleoside in snoRNA + S-adenosyl-L-homocysteine + H(+)</text>
        <dbReference type="Rhea" id="RHEA:78475"/>
        <dbReference type="Rhea" id="RHEA-COMP:19086"/>
        <dbReference type="Rhea" id="RHEA-COMP:19088"/>
        <dbReference type="ChEBI" id="CHEBI:15378"/>
        <dbReference type="ChEBI" id="CHEBI:57856"/>
        <dbReference type="ChEBI" id="CHEBI:59789"/>
        <dbReference type="ChEBI" id="CHEBI:156461"/>
        <dbReference type="ChEBI" id="CHEBI:172880"/>
    </reaction>
    <physiologicalReaction direction="left-to-right" evidence="4">
        <dbReference type="Rhea" id="RHEA:78476"/>
    </physiologicalReaction>
</comment>
<dbReference type="OrthoDB" id="194443at2759"/>
<dbReference type="InParanoid" id="A0A804HY77"/>
<reference evidence="11" key="2">
    <citation type="submission" date="2021-05" db="UniProtKB">
        <authorList>
            <consortium name="EnsemblPlants"/>
        </authorList>
    </citation>
    <scope>IDENTIFICATION</scope>
    <source>
        <strain evidence="11">subsp. malaccensis</strain>
    </source>
</reference>
<feature type="compositionally biased region" description="Acidic residues" evidence="8">
    <location>
        <begin position="45"/>
        <end position="54"/>
    </location>
</feature>
<dbReference type="CDD" id="cd02440">
    <property type="entry name" value="AdoMet_MTases"/>
    <property type="match status" value="1"/>
</dbReference>
<evidence type="ECO:0000256" key="5">
    <source>
        <dbReference type="ARBA" id="ARBA00048763"/>
    </source>
</evidence>
<dbReference type="SUPFAM" id="SSF53335">
    <property type="entry name" value="S-adenosyl-L-methionine-dependent methyltransferases"/>
    <property type="match status" value="1"/>
</dbReference>
<dbReference type="FunFam" id="3.40.50.150:FF:000305">
    <property type="entry name" value="S-adenosyl-L-methionine-dependent methyltransferase superfamily protein"/>
    <property type="match status" value="1"/>
</dbReference>
<dbReference type="PANTHER" id="PTHR14741">
    <property type="entry name" value="S-ADENOSYLMETHIONINE-DEPENDENT METHYLTRANSFERASE RELATED"/>
    <property type="match status" value="1"/>
</dbReference>
<gene>
    <name evidence="10" type="ORF">GSMUA_56820.1</name>
</gene>
<evidence type="ECO:0000313" key="12">
    <source>
        <dbReference type="Proteomes" id="UP000012960"/>
    </source>
</evidence>
<evidence type="ECO:0000256" key="8">
    <source>
        <dbReference type="SAM" id="MobiDB-lite"/>
    </source>
</evidence>
<dbReference type="AlphaFoldDB" id="A0A804HY77"/>
<accession>A0A804HY77</accession>
<comment type="catalytic activity">
    <reaction evidence="6">
        <text>a 5'-end (N(7)-methyl 5'-triphosphoguanosine)-ribonucleoside in snRNA + S-adenosyl-L-methionine = a 5'-end (N(2),N(7)-dimethyl 5'-triphosphoguanosine)-ribonucleoside in snRNA + S-adenosyl-L-homocysteine + H(+)</text>
        <dbReference type="Rhea" id="RHEA:78471"/>
        <dbReference type="Rhea" id="RHEA-COMP:19085"/>
        <dbReference type="Rhea" id="RHEA-COMP:19087"/>
        <dbReference type="ChEBI" id="CHEBI:15378"/>
        <dbReference type="ChEBI" id="CHEBI:57856"/>
        <dbReference type="ChEBI" id="CHEBI:59789"/>
        <dbReference type="ChEBI" id="CHEBI:156461"/>
        <dbReference type="ChEBI" id="CHEBI:172880"/>
    </reaction>
    <physiologicalReaction direction="left-to-right" evidence="6">
        <dbReference type="Rhea" id="RHEA:78472"/>
    </physiologicalReaction>
</comment>
<dbReference type="InterPro" id="IPR029063">
    <property type="entry name" value="SAM-dependent_MTases_sf"/>
</dbReference>